<evidence type="ECO:0000259" key="6">
    <source>
        <dbReference type="Pfam" id="PF07940"/>
    </source>
</evidence>
<keyword evidence="8" id="KW-1185">Reference proteome</keyword>
<keyword evidence="2" id="KW-0732">Signal</keyword>
<protein>
    <recommendedName>
        <fullName evidence="6">Heparinase II/III-like C-terminal domain-containing protein</fullName>
    </recommendedName>
</protein>
<feature type="compositionally biased region" description="Basic and acidic residues" evidence="5">
    <location>
        <begin position="740"/>
        <end position="753"/>
    </location>
</feature>
<sequence>MLIYDEQTLERTRRLIDSNPSVQRGWTAFESRMKERDVKWSEAARERIELLRQRWLTYGGSKRFTLGNEVRELAKETQNLAFYAGMTGSEEAEVLVRSLLKLLGEEEQWLYQSGGGRNSDLWTADIGVYLAAAYDAVRTSCSEEERAAIEDMLYRKAYLPLYEDWLHPLKKIHALDTMGHNWWIVCVSAAGLLLLTLGDRVPHAEAAMHTITESIREWFAYPGNVLQNKQANFGPDGDYIETMGYLDYALGNFLVFEAAYRRYADDPSLGDLPVLFQIPDVYLETIYWKGHVGTFHFGDDGDRKKHAYVWLRLADLRRRGELLGLFAEIKGDPGEAAEFAFYPEDLPATAPVSDEKEGITVLEHSGYGFVRWHSGGEQVVLAVKTGESWNHNHLDVGTFVLTVGGRTFVDDSGHCAYSKPLYNDYYRQSIAHNVVLLDGQGQPSALIEEGTKFPGSIPDRLDMPGYKYLLADCTGPYSGLYRRFYRHFLCLEGAIVLIDDLQAEREGAFEWVLHIPEGLKFEEGTVQPAVSIRTGEQEMKVLHPYPESKEYVKESGYLNSYHRDTGLEDVFPKADYMKIRSVSDDGRIKFVSVFMLPKAVEGGMTAVRLNDTESDGNEDIQVTRLDCPGSGHTDIFVNRQADGRVMHENSHASYSSLETDAFISTLSYDAEGRLSRISLHNGSYLKLDGRCLFSSLLKASAVLDYRGGLHAGTFLSADAWCYFSLEPPGEETAAQDEGANSDHEAERAAQESKLILDPDSGLWKMKMKAGSAGFRLVFDRP</sequence>
<comment type="subcellular location">
    <subcellularLocation>
        <location evidence="1">Periplasm</location>
    </subcellularLocation>
</comment>
<dbReference type="Gene3D" id="2.70.98.70">
    <property type="match status" value="1"/>
</dbReference>
<proteinExistence type="predicted"/>
<reference evidence="8" key="1">
    <citation type="journal article" date="2019" name="Int. J. Syst. Evol. Microbiol.">
        <title>The Global Catalogue of Microorganisms (GCM) 10K type strain sequencing project: providing services to taxonomists for standard genome sequencing and annotation.</title>
        <authorList>
            <consortium name="The Broad Institute Genomics Platform"/>
            <consortium name="The Broad Institute Genome Sequencing Center for Infectious Disease"/>
            <person name="Wu L."/>
            <person name="Ma J."/>
        </authorList>
    </citation>
    <scope>NUCLEOTIDE SEQUENCE [LARGE SCALE GENOMIC DNA]</scope>
    <source>
        <strain evidence="8">CGMCC 1.6964</strain>
    </source>
</reference>
<dbReference type="InterPro" id="IPR008929">
    <property type="entry name" value="Chondroitin_lyas"/>
</dbReference>
<evidence type="ECO:0000256" key="2">
    <source>
        <dbReference type="ARBA" id="ARBA00022729"/>
    </source>
</evidence>
<accession>A0ABQ2L584</accession>
<dbReference type="Proteomes" id="UP000606653">
    <property type="component" value="Unassembled WGS sequence"/>
</dbReference>
<dbReference type="RefSeq" id="WP_018976537.1">
    <property type="nucleotide sequence ID" value="NZ_BMLN01000008.1"/>
</dbReference>
<feature type="region of interest" description="Disordered" evidence="5">
    <location>
        <begin position="731"/>
        <end position="753"/>
    </location>
</feature>
<evidence type="ECO:0000256" key="5">
    <source>
        <dbReference type="SAM" id="MobiDB-lite"/>
    </source>
</evidence>
<gene>
    <name evidence="7" type="ORF">GCM10010969_28230</name>
</gene>
<evidence type="ECO:0000313" key="7">
    <source>
        <dbReference type="EMBL" id="GGO03742.1"/>
    </source>
</evidence>
<dbReference type="PANTHER" id="PTHR39210">
    <property type="entry name" value="HEPARIN-SULFATE LYASE"/>
    <property type="match status" value="1"/>
</dbReference>
<dbReference type="InterPro" id="IPR012480">
    <property type="entry name" value="Hepar_II_III_C"/>
</dbReference>
<evidence type="ECO:0000256" key="3">
    <source>
        <dbReference type="ARBA" id="ARBA00022764"/>
    </source>
</evidence>
<dbReference type="EMBL" id="BMLN01000008">
    <property type="protein sequence ID" value="GGO03742.1"/>
    <property type="molecule type" value="Genomic_DNA"/>
</dbReference>
<evidence type="ECO:0000313" key="8">
    <source>
        <dbReference type="Proteomes" id="UP000606653"/>
    </source>
</evidence>
<organism evidence="7 8">
    <name type="scientific">Saccharibacillus kuerlensis</name>
    <dbReference type="NCBI Taxonomy" id="459527"/>
    <lineage>
        <taxon>Bacteria</taxon>
        <taxon>Bacillati</taxon>
        <taxon>Bacillota</taxon>
        <taxon>Bacilli</taxon>
        <taxon>Bacillales</taxon>
        <taxon>Paenibacillaceae</taxon>
        <taxon>Saccharibacillus</taxon>
    </lineage>
</organism>
<dbReference type="SUPFAM" id="SSF48230">
    <property type="entry name" value="Chondroitin AC/alginate lyase"/>
    <property type="match status" value="1"/>
</dbReference>
<evidence type="ECO:0000256" key="1">
    <source>
        <dbReference type="ARBA" id="ARBA00004418"/>
    </source>
</evidence>
<evidence type="ECO:0000256" key="4">
    <source>
        <dbReference type="ARBA" id="ARBA00023239"/>
    </source>
</evidence>
<dbReference type="Gene3D" id="1.50.10.100">
    <property type="entry name" value="Chondroitin AC/alginate lyase"/>
    <property type="match status" value="1"/>
</dbReference>
<keyword evidence="4" id="KW-0456">Lyase</keyword>
<name>A0ABQ2L584_9BACL</name>
<keyword evidence="3" id="KW-0574">Periplasm</keyword>
<feature type="domain" description="Heparinase II/III-like C-terminal" evidence="6">
    <location>
        <begin position="362"/>
        <end position="563"/>
    </location>
</feature>
<dbReference type="Pfam" id="PF07940">
    <property type="entry name" value="Hepar_II_III_C"/>
    <property type="match status" value="1"/>
</dbReference>
<comment type="caution">
    <text evidence="7">The sequence shown here is derived from an EMBL/GenBank/DDBJ whole genome shotgun (WGS) entry which is preliminary data.</text>
</comment>
<dbReference type="PANTHER" id="PTHR39210:SF1">
    <property type="entry name" value="HEPARIN-SULFATE LYASE"/>
    <property type="match status" value="1"/>
</dbReference>